<proteinExistence type="predicted"/>
<accession>A0A8H7ZMI7</accession>
<dbReference type="AlphaFoldDB" id="A0A8H7ZMI7"/>
<sequence>MSVTSHNTLVVPGHAPQYKRHDPLHSGYSPNVFPAKQQQMADVCANIEEKGFIPKELIVNEVTWFYR</sequence>
<keyword evidence="4" id="KW-1185">Reference proteome</keyword>
<feature type="region of interest" description="Disordered" evidence="1">
    <location>
        <begin position="1"/>
        <end position="24"/>
    </location>
</feature>
<comment type="caution">
    <text evidence="3">The sequence shown here is derived from an EMBL/GenBank/DDBJ whole genome shotgun (WGS) entry which is preliminary data.</text>
</comment>
<evidence type="ECO:0000313" key="3">
    <source>
        <dbReference type="EMBL" id="KAG5456178.1"/>
    </source>
</evidence>
<gene>
    <name evidence="3" type="ORF">BJ554DRAFT_4147</name>
</gene>
<dbReference type="Pfam" id="PF23147">
    <property type="entry name" value="GDH2_N"/>
    <property type="match status" value="1"/>
</dbReference>
<name>A0A8H7ZMI7_9FUNG</name>
<dbReference type="Proteomes" id="UP000673691">
    <property type="component" value="Unassembled WGS sequence"/>
</dbReference>
<organism evidence="3 4">
    <name type="scientific">Olpidium bornovanus</name>
    <dbReference type="NCBI Taxonomy" id="278681"/>
    <lineage>
        <taxon>Eukaryota</taxon>
        <taxon>Fungi</taxon>
        <taxon>Fungi incertae sedis</taxon>
        <taxon>Olpidiomycota</taxon>
        <taxon>Olpidiomycotina</taxon>
        <taxon>Olpidiomycetes</taxon>
        <taxon>Olpidiales</taxon>
        <taxon>Olpidiaceae</taxon>
        <taxon>Olpidium</taxon>
    </lineage>
</organism>
<dbReference type="InterPro" id="IPR055480">
    <property type="entry name" value="NAD-GDH_N"/>
</dbReference>
<dbReference type="EMBL" id="JAEFCI010012144">
    <property type="protein sequence ID" value="KAG5456178.1"/>
    <property type="molecule type" value="Genomic_DNA"/>
</dbReference>
<dbReference type="OrthoDB" id="3244197at2759"/>
<evidence type="ECO:0000256" key="1">
    <source>
        <dbReference type="SAM" id="MobiDB-lite"/>
    </source>
</evidence>
<evidence type="ECO:0000313" key="4">
    <source>
        <dbReference type="Proteomes" id="UP000673691"/>
    </source>
</evidence>
<evidence type="ECO:0000259" key="2">
    <source>
        <dbReference type="Pfam" id="PF23147"/>
    </source>
</evidence>
<feature type="domain" description="NAD-dependent glutamate dehydrogenase N-terminal" evidence="2">
    <location>
        <begin position="33"/>
        <end position="66"/>
    </location>
</feature>
<reference evidence="3 4" key="1">
    <citation type="journal article" name="Sci. Rep.">
        <title>Genome-scale phylogenetic analyses confirm Olpidium as the closest living zoosporic fungus to the non-flagellated, terrestrial fungi.</title>
        <authorList>
            <person name="Chang Y."/>
            <person name="Rochon D."/>
            <person name="Sekimoto S."/>
            <person name="Wang Y."/>
            <person name="Chovatia M."/>
            <person name="Sandor L."/>
            <person name="Salamov A."/>
            <person name="Grigoriev I.V."/>
            <person name="Stajich J.E."/>
            <person name="Spatafora J.W."/>
        </authorList>
    </citation>
    <scope>NUCLEOTIDE SEQUENCE [LARGE SCALE GENOMIC DNA]</scope>
    <source>
        <strain evidence="3">S191</strain>
    </source>
</reference>
<protein>
    <recommendedName>
        <fullName evidence="2">NAD-dependent glutamate dehydrogenase N-terminal domain-containing protein</fullName>
    </recommendedName>
</protein>